<evidence type="ECO:0000313" key="2">
    <source>
        <dbReference type="Proteomes" id="UP001596047"/>
    </source>
</evidence>
<organism evidence="1 2">
    <name type="scientific">Paenibacillus solisilvae</name>
    <dbReference type="NCBI Taxonomy" id="2486751"/>
    <lineage>
        <taxon>Bacteria</taxon>
        <taxon>Bacillati</taxon>
        <taxon>Bacillota</taxon>
        <taxon>Bacilli</taxon>
        <taxon>Bacillales</taxon>
        <taxon>Paenibacillaceae</taxon>
        <taxon>Paenibacillus</taxon>
    </lineage>
</organism>
<keyword evidence="2" id="KW-1185">Reference proteome</keyword>
<reference evidence="2" key="1">
    <citation type="journal article" date="2019" name="Int. J. Syst. Evol. Microbiol.">
        <title>The Global Catalogue of Microorganisms (GCM) 10K type strain sequencing project: providing services to taxonomists for standard genome sequencing and annotation.</title>
        <authorList>
            <consortium name="The Broad Institute Genomics Platform"/>
            <consortium name="The Broad Institute Genome Sequencing Center for Infectious Disease"/>
            <person name="Wu L."/>
            <person name="Ma J."/>
        </authorList>
    </citation>
    <scope>NUCLEOTIDE SEQUENCE [LARGE SCALE GENOMIC DNA]</scope>
    <source>
        <strain evidence="2">CGMCC 1.3240</strain>
    </source>
</reference>
<comment type="caution">
    <text evidence="1">The sequence shown here is derived from an EMBL/GenBank/DDBJ whole genome shotgun (WGS) entry which is preliminary data.</text>
</comment>
<evidence type="ECO:0000313" key="1">
    <source>
        <dbReference type="EMBL" id="MFC5648689.1"/>
    </source>
</evidence>
<dbReference type="RefSeq" id="WP_379187160.1">
    <property type="nucleotide sequence ID" value="NZ_JBHSOW010000020.1"/>
</dbReference>
<dbReference type="Proteomes" id="UP001596047">
    <property type="component" value="Unassembled WGS sequence"/>
</dbReference>
<accession>A0ABW0VUV3</accession>
<gene>
    <name evidence="1" type="ORF">ACFPYJ_06025</name>
</gene>
<protein>
    <submittedName>
        <fullName evidence="1">Uncharacterized protein</fullName>
    </submittedName>
</protein>
<dbReference type="EMBL" id="JBHSOW010000020">
    <property type="protein sequence ID" value="MFC5648689.1"/>
    <property type="molecule type" value="Genomic_DNA"/>
</dbReference>
<sequence>MIIIAYQGIAPSMDKVHEVVAEVQKFSVTHGWQIESNDVDSIVVTPHPKCESISIAYDRKLRFSGFTKTVYAPVEIHHKIVVLFFEIKPLLKKLIIEDSTGYWDSFLEANLKKQIKEIVIFPEV</sequence>
<name>A0ABW0VUV3_9BACL</name>
<proteinExistence type="predicted"/>